<evidence type="ECO:0000313" key="1">
    <source>
        <dbReference type="EMBL" id="MFC4008076.1"/>
    </source>
</evidence>
<comment type="caution">
    <text evidence="1">The sequence shown here is derived from an EMBL/GenBank/DDBJ whole genome shotgun (WGS) entry which is preliminary data.</text>
</comment>
<gene>
    <name evidence="1" type="ORF">ACFOY2_12650</name>
</gene>
<sequence>MADQFQDSLPALKQSIPCYGLSSAPPPPPPLRREAQAICAEGADIAKTYWRLFRTQIEIADE</sequence>
<reference evidence="2" key="1">
    <citation type="journal article" date="2019" name="Int. J. Syst. Evol. Microbiol.">
        <title>The Global Catalogue of Microorganisms (GCM) 10K type strain sequencing project: providing services to taxonomists for standard genome sequencing and annotation.</title>
        <authorList>
            <consortium name="The Broad Institute Genomics Platform"/>
            <consortium name="The Broad Institute Genome Sequencing Center for Infectious Disease"/>
            <person name="Wu L."/>
            <person name="Ma J."/>
        </authorList>
    </citation>
    <scope>NUCLEOTIDE SEQUENCE [LARGE SCALE GENOMIC DNA]</scope>
    <source>
        <strain evidence="2">TBRC 1276</strain>
    </source>
</reference>
<organism evidence="1 2">
    <name type="scientific">Nonomuraea purpurea</name>
    <dbReference type="NCBI Taxonomy" id="1849276"/>
    <lineage>
        <taxon>Bacteria</taxon>
        <taxon>Bacillati</taxon>
        <taxon>Actinomycetota</taxon>
        <taxon>Actinomycetes</taxon>
        <taxon>Streptosporangiales</taxon>
        <taxon>Streptosporangiaceae</taxon>
        <taxon>Nonomuraea</taxon>
    </lineage>
</organism>
<name>A0ABV8G283_9ACTN</name>
<keyword evidence="2" id="KW-1185">Reference proteome</keyword>
<dbReference type="EMBL" id="JBHSBI010000005">
    <property type="protein sequence ID" value="MFC4008076.1"/>
    <property type="molecule type" value="Genomic_DNA"/>
</dbReference>
<accession>A0ABV8G283</accession>
<evidence type="ECO:0000313" key="2">
    <source>
        <dbReference type="Proteomes" id="UP001595851"/>
    </source>
</evidence>
<protein>
    <submittedName>
        <fullName evidence="1">Uncharacterized protein</fullName>
    </submittedName>
</protein>
<dbReference type="Proteomes" id="UP001595851">
    <property type="component" value="Unassembled WGS sequence"/>
</dbReference>
<dbReference type="RefSeq" id="WP_379528161.1">
    <property type="nucleotide sequence ID" value="NZ_JBHSBI010000005.1"/>
</dbReference>
<proteinExistence type="predicted"/>